<dbReference type="SUPFAM" id="SSF47729">
    <property type="entry name" value="IHF-like DNA-binding proteins"/>
    <property type="match status" value="1"/>
</dbReference>
<dbReference type="CDD" id="cd00591">
    <property type="entry name" value="HU_IHF"/>
    <property type="match status" value="1"/>
</dbReference>
<dbReference type="InterPro" id="IPR010992">
    <property type="entry name" value="IHF-like_DNA-bd_dom_sf"/>
</dbReference>
<dbReference type="KEGG" id="mhl:MHLP_01950"/>
<dbReference type="GO" id="GO:0030261">
    <property type="term" value="P:chromosome condensation"/>
    <property type="evidence" value="ECO:0007669"/>
    <property type="project" value="UniProtKB-KW"/>
</dbReference>
<dbReference type="Proteomes" id="UP000006502">
    <property type="component" value="Chromosome"/>
</dbReference>
<keyword evidence="2 4" id="KW-0238">DNA-binding</keyword>
<dbReference type="SMART" id="SM00411">
    <property type="entry name" value="BHL"/>
    <property type="match status" value="1"/>
</dbReference>
<accession>I7B9P2</accession>
<organism evidence="4 5">
    <name type="scientific">Mycoplasma haematolamae (strain Purdue)</name>
    <dbReference type="NCBI Taxonomy" id="1212765"/>
    <lineage>
        <taxon>Bacteria</taxon>
        <taxon>Bacillati</taxon>
        <taxon>Mycoplasmatota</taxon>
        <taxon>Mollicutes</taxon>
        <taxon>Mycoplasmataceae</taxon>
        <taxon>Mycoplasma</taxon>
    </lineage>
</organism>
<keyword evidence="5" id="KW-1185">Reference proteome</keyword>
<gene>
    <name evidence="4" type="ordered locus">MHLP_01950</name>
</gene>
<dbReference type="PANTHER" id="PTHR33175:SF3">
    <property type="entry name" value="DNA-BINDING PROTEIN HU-BETA"/>
    <property type="match status" value="1"/>
</dbReference>
<sequence length="101" mass="11423">MKKADLLKHLANKAGCTEKVAQTILREYQFVLLTEIQKEESTVLLGLGQIKKSKRSERSGFNPLTKAKITIPAREVPKFVPSRKLKDLTAGELTDIYSFEF</sequence>
<reference evidence="5" key="2">
    <citation type="submission" date="2012-07" db="EMBL/GenBank/DDBJ databases">
        <title>Complete genome sequence of 'Candidatus Mycoplasma haemolamae'.</title>
        <authorList>
            <person name="Guimaraes A.M.S."/>
            <person name="Toth B."/>
            <person name="Santos A.P."/>
            <person name="Nascimento N.C."/>
            <person name="Sojka J.E."/>
            <person name="Messick J.B."/>
        </authorList>
    </citation>
    <scope>NUCLEOTIDE SEQUENCE [LARGE SCALE GENOMIC DNA]</scope>
    <source>
        <strain evidence="5">Purdue</strain>
    </source>
</reference>
<evidence type="ECO:0000313" key="5">
    <source>
        <dbReference type="Proteomes" id="UP000006502"/>
    </source>
</evidence>
<dbReference type="PATRIC" id="fig|1212765.3.peg.439"/>
<dbReference type="EMBL" id="CP003731">
    <property type="protein sequence ID" value="AFO51970.1"/>
    <property type="molecule type" value="Genomic_DNA"/>
</dbReference>
<proteinExistence type="inferred from homology"/>
<evidence type="ECO:0000256" key="2">
    <source>
        <dbReference type="ARBA" id="ARBA00023125"/>
    </source>
</evidence>
<dbReference type="STRING" id="1212765.MHLP_01950"/>
<dbReference type="GO" id="GO:0030527">
    <property type="term" value="F:structural constituent of chromatin"/>
    <property type="evidence" value="ECO:0007669"/>
    <property type="project" value="InterPro"/>
</dbReference>
<evidence type="ECO:0000313" key="4">
    <source>
        <dbReference type="EMBL" id="AFO51970.1"/>
    </source>
</evidence>
<dbReference type="AlphaFoldDB" id="I7B9P2"/>
<dbReference type="Pfam" id="PF00216">
    <property type="entry name" value="Bac_DNA_binding"/>
    <property type="match status" value="1"/>
</dbReference>
<name>I7B9P2_MYCHA</name>
<protein>
    <submittedName>
        <fullName evidence="4">DNA-binding protein</fullName>
    </submittedName>
</protein>
<dbReference type="OrthoDB" id="9799835at2"/>
<keyword evidence="1" id="KW-0226">DNA condensation</keyword>
<dbReference type="GO" id="GO:0003677">
    <property type="term" value="F:DNA binding"/>
    <property type="evidence" value="ECO:0007669"/>
    <property type="project" value="UniProtKB-KW"/>
</dbReference>
<evidence type="ECO:0000256" key="3">
    <source>
        <dbReference type="RuleBase" id="RU003939"/>
    </source>
</evidence>
<dbReference type="InterPro" id="IPR000119">
    <property type="entry name" value="Hist_DNA-bd"/>
</dbReference>
<dbReference type="PRINTS" id="PR01727">
    <property type="entry name" value="DNABINDINGHU"/>
</dbReference>
<dbReference type="PANTHER" id="PTHR33175">
    <property type="entry name" value="DNA-BINDING PROTEIN HU"/>
    <property type="match status" value="1"/>
</dbReference>
<comment type="similarity">
    <text evidence="3">Belongs to the bacterial histone-like protein family.</text>
</comment>
<dbReference type="Gene3D" id="4.10.520.10">
    <property type="entry name" value="IHF-like DNA-binding proteins"/>
    <property type="match status" value="1"/>
</dbReference>
<reference evidence="4 5" key="1">
    <citation type="journal article" date="2012" name="J. Bacteriol.">
        <title>Genome Sequence of "Candidatus Mycoplasma haemolamae" Strain Purdue, a Red Blood Cell Pathogen of Alpacas (Vicugna pacos) and Llamas (Lama glama).</title>
        <authorList>
            <person name="Guimaraes A.M."/>
            <person name="Toth B."/>
            <person name="Santos A.P."/>
            <person name="do Nascimento N.C."/>
            <person name="Kritchevsky J.E."/>
            <person name="Messick J.B."/>
        </authorList>
    </citation>
    <scope>NUCLEOTIDE SEQUENCE [LARGE SCALE GENOMIC DNA]</scope>
    <source>
        <strain evidence="4 5">Purdue</strain>
    </source>
</reference>
<evidence type="ECO:0000256" key="1">
    <source>
        <dbReference type="ARBA" id="ARBA00023067"/>
    </source>
</evidence>
<dbReference type="HOGENOM" id="CLU_105066_3_1_14"/>